<accession>A0A562UV25</accession>
<comment type="similarity">
    <text evidence="6">Belongs to the NAGSA dehydrogenase family. Type 2 subfamily.</text>
</comment>
<feature type="active site" evidence="6 7">
    <location>
        <position position="114"/>
    </location>
</feature>
<dbReference type="GO" id="GO:0005737">
    <property type="term" value="C:cytoplasm"/>
    <property type="evidence" value="ECO:0007669"/>
    <property type="project" value="UniProtKB-SubCell"/>
</dbReference>
<organism evidence="9 10">
    <name type="scientific">Altererythrobacter ishigakiensis</name>
    <dbReference type="NCBI Taxonomy" id="476157"/>
    <lineage>
        <taxon>Bacteria</taxon>
        <taxon>Pseudomonadati</taxon>
        <taxon>Pseudomonadota</taxon>
        <taxon>Alphaproteobacteria</taxon>
        <taxon>Sphingomonadales</taxon>
        <taxon>Erythrobacteraceae</taxon>
        <taxon>Altererythrobacter</taxon>
    </lineage>
</organism>
<dbReference type="InterPro" id="IPR010136">
    <property type="entry name" value="AGPR_type-2"/>
</dbReference>
<dbReference type="EC" id="1.2.1.38" evidence="6"/>
<comment type="catalytic activity">
    <reaction evidence="6">
        <text>N-acetyl-L-glutamate 5-semialdehyde + phosphate + NADP(+) = N-acetyl-L-glutamyl 5-phosphate + NADPH + H(+)</text>
        <dbReference type="Rhea" id="RHEA:21588"/>
        <dbReference type="ChEBI" id="CHEBI:15378"/>
        <dbReference type="ChEBI" id="CHEBI:29123"/>
        <dbReference type="ChEBI" id="CHEBI:43474"/>
        <dbReference type="ChEBI" id="CHEBI:57783"/>
        <dbReference type="ChEBI" id="CHEBI:57936"/>
        <dbReference type="ChEBI" id="CHEBI:58349"/>
        <dbReference type="EC" id="1.2.1.38"/>
    </reaction>
</comment>
<evidence type="ECO:0000256" key="1">
    <source>
        <dbReference type="ARBA" id="ARBA00022490"/>
    </source>
</evidence>
<dbReference type="RefSeq" id="WP_067601262.1">
    <property type="nucleotide sequence ID" value="NZ_CP015963.1"/>
</dbReference>
<dbReference type="PANTHER" id="PTHR32338:SF10">
    <property type="entry name" value="N-ACETYL-GAMMA-GLUTAMYL-PHOSPHATE REDUCTASE, CHLOROPLASTIC-RELATED"/>
    <property type="match status" value="1"/>
</dbReference>
<protein>
    <recommendedName>
        <fullName evidence="6">N-acetyl-gamma-glutamyl-phosphate reductase</fullName>
        <shortName evidence="6">AGPR</shortName>
        <ecNumber evidence="6">1.2.1.38</ecNumber>
    </recommendedName>
    <alternativeName>
        <fullName evidence="6">N-acetyl-glutamate semialdehyde dehydrogenase</fullName>
        <shortName evidence="6">NAGSA dehydrogenase</shortName>
    </alternativeName>
</protein>
<dbReference type="NCBIfam" id="TIGR01851">
    <property type="entry name" value="argC_other"/>
    <property type="match status" value="1"/>
</dbReference>
<dbReference type="InterPro" id="IPR036291">
    <property type="entry name" value="NAD(P)-bd_dom_sf"/>
</dbReference>
<evidence type="ECO:0000256" key="6">
    <source>
        <dbReference type="HAMAP-Rule" id="MF_01110"/>
    </source>
</evidence>
<keyword evidence="2 6" id="KW-0055">Arginine biosynthesis</keyword>
<dbReference type="InterPro" id="IPR023013">
    <property type="entry name" value="AGPR_AS"/>
</dbReference>
<dbReference type="GO" id="GO:0003942">
    <property type="term" value="F:N-acetyl-gamma-glutamyl-phosphate reductase activity"/>
    <property type="evidence" value="ECO:0007669"/>
    <property type="project" value="UniProtKB-UniRule"/>
</dbReference>
<dbReference type="CDD" id="cd23935">
    <property type="entry name" value="AGPR_2_C"/>
    <property type="match status" value="1"/>
</dbReference>
<keyword evidence="1 6" id="KW-0963">Cytoplasm</keyword>
<evidence type="ECO:0000256" key="7">
    <source>
        <dbReference type="PROSITE-ProRule" id="PRU10010"/>
    </source>
</evidence>
<evidence type="ECO:0000313" key="9">
    <source>
        <dbReference type="EMBL" id="TWJ09465.1"/>
    </source>
</evidence>
<dbReference type="PROSITE" id="PS01224">
    <property type="entry name" value="ARGC"/>
    <property type="match status" value="1"/>
</dbReference>
<dbReference type="SMART" id="SM00859">
    <property type="entry name" value="Semialdhyde_dh"/>
    <property type="match status" value="1"/>
</dbReference>
<feature type="domain" description="Semialdehyde dehydrogenase NAD-binding" evidence="8">
    <location>
        <begin position="4"/>
        <end position="105"/>
    </location>
</feature>
<comment type="caution">
    <text evidence="9">The sequence shown here is derived from an EMBL/GenBank/DDBJ whole genome shotgun (WGS) entry which is preliminary data.</text>
</comment>
<dbReference type="Gene3D" id="3.30.360.10">
    <property type="entry name" value="Dihydrodipicolinate Reductase, domain 2"/>
    <property type="match status" value="1"/>
</dbReference>
<evidence type="ECO:0000313" key="10">
    <source>
        <dbReference type="Proteomes" id="UP000320547"/>
    </source>
</evidence>
<dbReference type="STRING" id="476157.GCA_001663155_02253"/>
<comment type="pathway">
    <text evidence="6">Amino-acid biosynthesis; L-arginine biosynthesis; N(2)-acetyl-L-ornithine from L-glutamate: step 3/4.</text>
</comment>
<keyword evidence="5 6" id="KW-0560">Oxidoreductase</keyword>
<dbReference type="HAMAP" id="MF_01110">
    <property type="entry name" value="ArgC_type2"/>
    <property type="match status" value="1"/>
</dbReference>
<keyword evidence="4 6" id="KW-0521">NADP</keyword>
<keyword evidence="10" id="KW-1185">Reference proteome</keyword>
<dbReference type="OrthoDB" id="9801289at2"/>
<name>A0A562UV25_9SPHN</name>
<dbReference type="InterPro" id="IPR050085">
    <property type="entry name" value="AGPR"/>
</dbReference>
<dbReference type="EMBL" id="VLLK01000001">
    <property type="protein sequence ID" value="TWJ09465.1"/>
    <property type="molecule type" value="Genomic_DNA"/>
</dbReference>
<evidence type="ECO:0000256" key="5">
    <source>
        <dbReference type="ARBA" id="ARBA00023002"/>
    </source>
</evidence>
<dbReference type="Gene3D" id="3.40.50.720">
    <property type="entry name" value="NAD(P)-binding Rossmann-like Domain"/>
    <property type="match status" value="1"/>
</dbReference>
<evidence type="ECO:0000259" key="8">
    <source>
        <dbReference type="SMART" id="SM00859"/>
    </source>
</evidence>
<keyword evidence="3 6" id="KW-0028">Amino-acid biosynthesis</keyword>
<dbReference type="Pfam" id="PF22698">
    <property type="entry name" value="Semialdhyde_dhC_1"/>
    <property type="match status" value="1"/>
</dbReference>
<comment type="function">
    <text evidence="6">Catalyzes the NADPH-dependent reduction of N-acetyl-5-glutamyl phosphate to yield N-acetyl-L-glutamate 5-semialdehyde.</text>
</comment>
<dbReference type="InterPro" id="IPR058924">
    <property type="entry name" value="AGPR_dimerisation_dom"/>
</dbReference>
<dbReference type="PANTHER" id="PTHR32338">
    <property type="entry name" value="N-ACETYL-GAMMA-GLUTAMYL-PHOSPHATE REDUCTASE, CHLOROPLASTIC-RELATED-RELATED"/>
    <property type="match status" value="1"/>
</dbReference>
<proteinExistence type="inferred from homology"/>
<dbReference type="AlphaFoldDB" id="A0A562UV25"/>
<dbReference type="Pfam" id="PF01118">
    <property type="entry name" value="Semialdhyde_dh"/>
    <property type="match status" value="1"/>
</dbReference>
<dbReference type="InterPro" id="IPR000534">
    <property type="entry name" value="Semialdehyde_DH_NAD-bd"/>
</dbReference>
<dbReference type="GO" id="GO:0006526">
    <property type="term" value="P:L-arginine biosynthetic process"/>
    <property type="evidence" value="ECO:0007669"/>
    <property type="project" value="UniProtKB-UniRule"/>
</dbReference>
<comment type="subcellular location">
    <subcellularLocation>
        <location evidence="6">Cytoplasm</location>
    </subcellularLocation>
</comment>
<dbReference type="SUPFAM" id="SSF55347">
    <property type="entry name" value="Glyceraldehyde-3-phosphate dehydrogenase-like, C-terminal domain"/>
    <property type="match status" value="1"/>
</dbReference>
<dbReference type="SUPFAM" id="SSF51735">
    <property type="entry name" value="NAD(P)-binding Rossmann-fold domains"/>
    <property type="match status" value="1"/>
</dbReference>
<dbReference type="GO" id="GO:0051287">
    <property type="term" value="F:NAD binding"/>
    <property type="evidence" value="ECO:0007669"/>
    <property type="project" value="InterPro"/>
</dbReference>
<sequence length="308" mass="32783">MTTRVFIDGAAGTTGLEIRDRLKDRGEFDLLVLDDAQRKDDAARKDALHAADVAILCLPDDAAKEAVKLAEGSNTRIIDASSAHRVADGWTYGFPELVGQESIAKAQLVSNPGCYPTGFLGLVAPLVRAGLLPADWPYTINAVSGYSGGGKALIERFETEADIAFRTYGLNLSHKHLPEMQQHAGLEHPVLFAPSVVPAHRGMIVEVPLHLGAMPGNPLADQLCDALNQFYAGSDVIRVESDEVPGELLLRQGAAAHDGMSLYVFGNQGGWNVRLIAQLDNLGKGASGAAIQNLNIMCGLPETAGLRL</sequence>
<reference evidence="9 10" key="1">
    <citation type="submission" date="2019-07" db="EMBL/GenBank/DDBJ databases">
        <title>Genomic Encyclopedia of Archaeal and Bacterial Type Strains, Phase II (KMG-II): from individual species to whole genera.</title>
        <authorList>
            <person name="Goeker M."/>
        </authorList>
    </citation>
    <scope>NUCLEOTIDE SEQUENCE [LARGE SCALE GENOMIC DNA]</scope>
    <source>
        <strain evidence="9 10">ATCC BAA-2084</strain>
    </source>
</reference>
<evidence type="ECO:0000256" key="4">
    <source>
        <dbReference type="ARBA" id="ARBA00022857"/>
    </source>
</evidence>
<dbReference type="UniPathway" id="UPA00068">
    <property type="reaction ID" value="UER00108"/>
</dbReference>
<evidence type="ECO:0000256" key="3">
    <source>
        <dbReference type="ARBA" id="ARBA00022605"/>
    </source>
</evidence>
<evidence type="ECO:0000256" key="2">
    <source>
        <dbReference type="ARBA" id="ARBA00022571"/>
    </source>
</evidence>
<dbReference type="Proteomes" id="UP000320547">
    <property type="component" value="Unassembled WGS sequence"/>
</dbReference>
<gene>
    <name evidence="6" type="primary">argC</name>
    <name evidence="9" type="ORF">JN10_1100</name>
</gene>